<organism evidence="10 11">
    <name type="scientific">Clostridium diolis</name>
    <dbReference type="NCBI Taxonomy" id="223919"/>
    <lineage>
        <taxon>Bacteria</taxon>
        <taxon>Bacillati</taxon>
        <taxon>Bacillota</taxon>
        <taxon>Clostridia</taxon>
        <taxon>Eubacteriales</taxon>
        <taxon>Clostridiaceae</taxon>
        <taxon>Clostridium</taxon>
    </lineage>
</organism>
<evidence type="ECO:0000256" key="7">
    <source>
        <dbReference type="SAM" id="Coils"/>
    </source>
</evidence>
<reference evidence="10 11" key="1">
    <citation type="submission" date="2019-06" db="EMBL/GenBank/DDBJ databases">
        <title>Draft genome sequence of Clostridium diolis DSM 15410.</title>
        <authorList>
            <person name="Kobayashi H."/>
            <person name="Tanizawa Y."/>
            <person name="Tohno M."/>
        </authorList>
    </citation>
    <scope>NUCLEOTIDE SEQUENCE [LARGE SCALE GENOMIC DNA]</scope>
    <source>
        <strain evidence="10 11">DSM 15410</strain>
    </source>
</reference>
<keyword evidence="1" id="KW-0004">4Fe-4S</keyword>
<dbReference type="GO" id="GO:0051539">
    <property type="term" value="F:4 iron, 4 sulfur cluster binding"/>
    <property type="evidence" value="ECO:0007669"/>
    <property type="project" value="UniProtKB-KW"/>
</dbReference>
<dbReference type="SUPFAM" id="SSF56014">
    <property type="entry name" value="Nitrite and sulphite reductase 4Fe-4S domain-like"/>
    <property type="match status" value="2"/>
</dbReference>
<dbReference type="EMBL" id="BJLA01000016">
    <property type="protein sequence ID" value="GEA32833.1"/>
    <property type="molecule type" value="Genomic_DNA"/>
</dbReference>
<feature type="domain" description="Nitrite/Sulfite reductase ferredoxin-like" evidence="9">
    <location>
        <begin position="63"/>
        <end position="123"/>
    </location>
</feature>
<evidence type="ECO:0000313" key="10">
    <source>
        <dbReference type="EMBL" id="GEA32833.1"/>
    </source>
</evidence>
<dbReference type="InterPro" id="IPR051329">
    <property type="entry name" value="NIR_SIR_4Fe-4S"/>
</dbReference>
<sequence length="556" mass="62715">MSNTNKTVSEATVKAAPVLTITEEILKSIDEFKENLRLYNEGKIENLKSFSSIMGIYKERLTETYMIRPRIPGGCITIEQLRAISKIAKKYGENQIRFTTRQDVQFHSVKIDDLNNVLEELIKADLTTKAAGGDGIRNVACSPLSGVAVDEVFDVTPYMKAVANYMMEDPKNLKLPRKYKIAFSNSVKDTVNATITDIGFIAKIVDGKRGFEVYGAGGLGGGPRVGIKIEDFIDHNDALYYVQAMKQIFEREGDRANRHKARLRFVLQRLGEEAFREMFKIELEKVRAEKDLTLNIENNVENLEVTNTYNKKQLGKEYKNRMIVQKQCGYYSVYIHEQSGNMATKNLDSILDLLETLDYKVSIRLTMTQGFFVRDLKEADAERLIDFTSDFSSKFNIDNSVVCAGPKICKFGINNSQGLLKAIIETFKHESFEIKNALPQLLISGCQNSCAQPQKGIIGLIGKKKRTEDGLIPVYAILFNGKVGPGVAKFGEVYGEIAAKKIPDLFGDLAFLKVHSGYEEFEQFIENKEVEIRKLVDKYSALESISERPDLYADFE</sequence>
<gene>
    <name evidence="10" type="ORF">CDIOL_37560</name>
</gene>
<name>A0AAV3W3A8_9CLOT</name>
<keyword evidence="6" id="KW-0411">Iron-sulfur</keyword>
<keyword evidence="3" id="KW-0479">Metal-binding</keyword>
<dbReference type="Pfam" id="PF03460">
    <property type="entry name" value="NIR_SIR_ferr"/>
    <property type="match status" value="2"/>
</dbReference>
<dbReference type="Gene3D" id="3.90.480.10">
    <property type="entry name" value="Sulfite Reductase Hemoprotein,Domain 2"/>
    <property type="match status" value="1"/>
</dbReference>
<dbReference type="InterPro" id="IPR006066">
    <property type="entry name" value="NO2/SO3_Rdtase_FeS/sirohaem_BS"/>
</dbReference>
<dbReference type="PRINTS" id="PR00397">
    <property type="entry name" value="SIROHAEM"/>
</dbReference>
<feature type="domain" description="Nitrite/sulphite reductase 4Fe-4S" evidence="8">
    <location>
        <begin position="133"/>
        <end position="285"/>
    </location>
</feature>
<evidence type="ECO:0000256" key="1">
    <source>
        <dbReference type="ARBA" id="ARBA00022485"/>
    </source>
</evidence>
<evidence type="ECO:0000259" key="9">
    <source>
        <dbReference type="Pfam" id="PF03460"/>
    </source>
</evidence>
<evidence type="ECO:0000256" key="5">
    <source>
        <dbReference type="ARBA" id="ARBA00023004"/>
    </source>
</evidence>
<dbReference type="GO" id="GO:0016491">
    <property type="term" value="F:oxidoreductase activity"/>
    <property type="evidence" value="ECO:0007669"/>
    <property type="project" value="UniProtKB-KW"/>
</dbReference>
<evidence type="ECO:0000256" key="3">
    <source>
        <dbReference type="ARBA" id="ARBA00022723"/>
    </source>
</evidence>
<dbReference type="SUPFAM" id="SSF55124">
    <property type="entry name" value="Nitrite/Sulfite reductase N-terminal domain-like"/>
    <property type="match status" value="2"/>
</dbReference>
<evidence type="ECO:0000259" key="8">
    <source>
        <dbReference type="Pfam" id="PF01077"/>
    </source>
</evidence>
<evidence type="ECO:0000256" key="6">
    <source>
        <dbReference type="ARBA" id="ARBA00023014"/>
    </source>
</evidence>
<evidence type="ECO:0000256" key="4">
    <source>
        <dbReference type="ARBA" id="ARBA00023002"/>
    </source>
</evidence>
<keyword evidence="5" id="KW-0408">Iron</keyword>
<dbReference type="InterPro" id="IPR036136">
    <property type="entry name" value="Nit/Sulf_reduc_fer-like_dom_sf"/>
</dbReference>
<dbReference type="GO" id="GO:0046872">
    <property type="term" value="F:metal ion binding"/>
    <property type="evidence" value="ECO:0007669"/>
    <property type="project" value="UniProtKB-KW"/>
</dbReference>
<dbReference type="Proteomes" id="UP000325212">
    <property type="component" value="Unassembled WGS sequence"/>
</dbReference>
<dbReference type="Gene3D" id="3.30.413.10">
    <property type="entry name" value="Sulfite Reductase Hemoprotein, domain 1"/>
    <property type="match status" value="2"/>
</dbReference>
<keyword evidence="7" id="KW-0175">Coiled coil</keyword>
<dbReference type="InterPro" id="IPR006067">
    <property type="entry name" value="NO2/SO3_Rdtase_4Fe4S_dom"/>
</dbReference>
<accession>A0AAV3W3A8</accession>
<proteinExistence type="predicted"/>
<dbReference type="AlphaFoldDB" id="A0AAV3W3A8"/>
<dbReference type="GO" id="GO:0020037">
    <property type="term" value="F:heme binding"/>
    <property type="evidence" value="ECO:0007669"/>
    <property type="project" value="InterPro"/>
</dbReference>
<evidence type="ECO:0000256" key="2">
    <source>
        <dbReference type="ARBA" id="ARBA00022617"/>
    </source>
</evidence>
<keyword evidence="11" id="KW-1185">Reference proteome</keyword>
<protein>
    <submittedName>
        <fullName evidence="10">Ferredoxin--nitrite reductase</fullName>
    </submittedName>
</protein>
<dbReference type="PANTHER" id="PTHR32439:SF9">
    <property type="entry name" value="BLR3264 PROTEIN"/>
    <property type="match status" value="1"/>
</dbReference>
<keyword evidence="4" id="KW-0560">Oxidoreductase</keyword>
<feature type="domain" description="Nitrite/Sulfite reductase ferredoxin-like" evidence="9">
    <location>
        <begin position="324"/>
        <end position="385"/>
    </location>
</feature>
<dbReference type="PANTHER" id="PTHR32439">
    <property type="entry name" value="FERREDOXIN--NITRITE REDUCTASE, CHLOROPLASTIC"/>
    <property type="match status" value="1"/>
</dbReference>
<feature type="coiled-coil region" evidence="7">
    <location>
        <begin position="518"/>
        <end position="545"/>
    </location>
</feature>
<evidence type="ECO:0000313" key="11">
    <source>
        <dbReference type="Proteomes" id="UP000325212"/>
    </source>
</evidence>
<dbReference type="InterPro" id="IPR045854">
    <property type="entry name" value="NO2/SO3_Rdtase_4Fe4S_sf"/>
</dbReference>
<comment type="caution">
    <text evidence="10">The sequence shown here is derived from an EMBL/GenBank/DDBJ whole genome shotgun (WGS) entry which is preliminary data.</text>
</comment>
<dbReference type="InterPro" id="IPR005117">
    <property type="entry name" value="NiRdtase/SiRdtase_haem-b_fer"/>
</dbReference>
<dbReference type="RefSeq" id="WP_243141329.1">
    <property type="nucleotide sequence ID" value="NZ_BJLA01000016.1"/>
</dbReference>
<keyword evidence="2" id="KW-0349">Heme</keyword>
<dbReference type="Pfam" id="PF01077">
    <property type="entry name" value="NIR_SIR"/>
    <property type="match status" value="1"/>
</dbReference>